<reference evidence="3" key="2">
    <citation type="submission" date="2022-05" db="EMBL/GenBank/DDBJ databases">
        <authorList>
            <person name="Kim J.-S."/>
            <person name="Lee K."/>
            <person name="Suh M."/>
            <person name="Eom M."/>
            <person name="Kim J.-S."/>
            <person name="Kim D.-S."/>
            <person name="Ko S.-H."/>
            <person name="Shin Y."/>
            <person name="Lee J.-S."/>
        </authorList>
    </citation>
    <scope>NUCLEOTIDE SEQUENCE</scope>
    <source>
        <strain evidence="3">N237</strain>
    </source>
</reference>
<feature type="region of interest" description="Disordered" evidence="1">
    <location>
        <begin position="211"/>
        <end position="259"/>
    </location>
</feature>
<reference evidence="3" key="1">
    <citation type="journal article" date="2018" name="Int. J. Syst. Evol. Microbiol.">
        <title>Jatrophihabitans telluris sp. nov., isolated from sediment soil of lava forest wetlands and the emended description of the genus Jatrophihabitans.</title>
        <authorList>
            <person name="Lee K.C."/>
            <person name="Suh M.K."/>
            <person name="Eom M.K."/>
            <person name="Kim K.K."/>
            <person name="Kim J.S."/>
            <person name="Kim D.S."/>
            <person name="Ko S.H."/>
            <person name="Shin Y.K."/>
            <person name="Lee J.S."/>
        </authorList>
    </citation>
    <scope>NUCLEOTIDE SEQUENCE</scope>
    <source>
        <strain evidence="3">N237</strain>
    </source>
</reference>
<dbReference type="SUPFAM" id="SSF52266">
    <property type="entry name" value="SGNH hydrolase"/>
    <property type="match status" value="1"/>
</dbReference>
<keyword evidence="3" id="KW-0378">Hydrolase</keyword>
<feature type="domain" description="SGNH hydrolase-type esterase" evidence="2">
    <location>
        <begin position="58"/>
        <end position="183"/>
    </location>
</feature>
<dbReference type="GO" id="GO:0016787">
    <property type="term" value="F:hydrolase activity"/>
    <property type="evidence" value="ECO:0007669"/>
    <property type="project" value="UniProtKB-KW"/>
</dbReference>
<proteinExistence type="predicted"/>
<gene>
    <name evidence="3" type="ORF">M6D93_12335</name>
</gene>
<dbReference type="InterPro" id="IPR036514">
    <property type="entry name" value="SGNH_hydro_sf"/>
</dbReference>
<evidence type="ECO:0000313" key="3">
    <source>
        <dbReference type="EMBL" id="UQX87090.1"/>
    </source>
</evidence>
<dbReference type="Pfam" id="PF13472">
    <property type="entry name" value="Lipase_GDSL_2"/>
    <property type="match status" value="1"/>
</dbReference>
<dbReference type="EMBL" id="CP097332">
    <property type="protein sequence ID" value="UQX87090.1"/>
    <property type="molecule type" value="Genomic_DNA"/>
</dbReference>
<dbReference type="RefSeq" id="WP_249769535.1">
    <property type="nucleotide sequence ID" value="NZ_CP097332.1"/>
</dbReference>
<evidence type="ECO:0000256" key="1">
    <source>
        <dbReference type="SAM" id="MobiDB-lite"/>
    </source>
</evidence>
<dbReference type="Gene3D" id="3.40.50.1110">
    <property type="entry name" value="SGNH hydrolase"/>
    <property type="match status" value="1"/>
</dbReference>
<name>A0ABY4QVT1_9ACTN</name>
<keyword evidence="4" id="KW-1185">Reference proteome</keyword>
<dbReference type="Proteomes" id="UP001056336">
    <property type="component" value="Chromosome"/>
</dbReference>
<feature type="compositionally biased region" description="Polar residues" evidence="1">
    <location>
        <begin position="215"/>
        <end position="230"/>
    </location>
</feature>
<sequence>MTFEYSNPSDRPPSRFIVLARRLLPGVGLVEDEIGPYAAAWHTRNLDALASSDPLWVVLGDSLSQGIGASSIDQSWVLQTWRVLVENGIRYRVINLSISGARVGDVLDRQLPAIAGLAASPHLVTVLIGSNDIIKHDLRAQLPDHYTALMSALPTGSLVATVPSSRGVQAEVNRIVADAQNTGTAALRIQRTSTRPLPPQRRRLRRHCPKLHAGNSHSHVTSTVTCQNRRAPTRAPRHQGEPQWICPEAQLWSPGPTVD</sequence>
<evidence type="ECO:0000313" key="4">
    <source>
        <dbReference type="Proteomes" id="UP001056336"/>
    </source>
</evidence>
<dbReference type="InterPro" id="IPR013830">
    <property type="entry name" value="SGNH_hydro"/>
</dbReference>
<accession>A0ABY4QVT1</accession>
<protein>
    <submittedName>
        <fullName evidence="3">SGNH/GDSL hydrolase family protein</fullName>
    </submittedName>
</protein>
<organism evidence="3 4">
    <name type="scientific">Jatrophihabitans telluris</name>
    <dbReference type="NCBI Taxonomy" id="2038343"/>
    <lineage>
        <taxon>Bacteria</taxon>
        <taxon>Bacillati</taxon>
        <taxon>Actinomycetota</taxon>
        <taxon>Actinomycetes</taxon>
        <taxon>Jatrophihabitantales</taxon>
        <taxon>Jatrophihabitantaceae</taxon>
        <taxon>Jatrophihabitans</taxon>
    </lineage>
</organism>
<dbReference type="CDD" id="cd00229">
    <property type="entry name" value="SGNH_hydrolase"/>
    <property type="match status" value="1"/>
</dbReference>
<evidence type="ECO:0000259" key="2">
    <source>
        <dbReference type="Pfam" id="PF13472"/>
    </source>
</evidence>